<protein>
    <submittedName>
        <fullName evidence="1">Uncharacterized protein</fullName>
    </submittedName>
</protein>
<reference evidence="1" key="1">
    <citation type="journal article" date="2022" name="Int. J. Mol. Sci.">
        <title>Draft Genome of Tanacetum Coccineum: Genomic Comparison of Closely Related Tanacetum-Family Plants.</title>
        <authorList>
            <person name="Yamashiro T."/>
            <person name="Shiraishi A."/>
            <person name="Nakayama K."/>
            <person name="Satake H."/>
        </authorList>
    </citation>
    <scope>NUCLEOTIDE SEQUENCE</scope>
</reference>
<keyword evidence="2" id="KW-1185">Reference proteome</keyword>
<dbReference type="EMBL" id="BQNB010019763">
    <property type="protein sequence ID" value="GJT88774.1"/>
    <property type="molecule type" value="Genomic_DNA"/>
</dbReference>
<proteinExistence type="predicted"/>
<comment type="caution">
    <text evidence="1">The sequence shown here is derived from an EMBL/GenBank/DDBJ whole genome shotgun (WGS) entry which is preliminary data.</text>
</comment>
<sequence>MSKITALPPPHWSAIIGATAGPPVNGGCQRWSTAVNNHRTAGQPPPYCQSTIVRPSVNHRSTVVNAESMSGQAGSVSGSGCHVDHSENATWHVEPETSRSKLLKEHFLDFGDRDLNFLVQVPFSDIVERGQN</sequence>
<accession>A0ABQ5HMN6</accession>
<evidence type="ECO:0000313" key="1">
    <source>
        <dbReference type="EMBL" id="GJT88774.1"/>
    </source>
</evidence>
<evidence type="ECO:0000313" key="2">
    <source>
        <dbReference type="Proteomes" id="UP001151760"/>
    </source>
</evidence>
<dbReference type="Proteomes" id="UP001151760">
    <property type="component" value="Unassembled WGS sequence"/>
</dbReference>
<organism evidence="1 2">
    <name type="scientific">Tanacetum coccineum</name>
    <dbReference type="NCBI Taxonomy" id="301880"/>
    <lineage>
        <taxon>Eukaryota</taxon>
        <taxon>Viridiplantae</taxon>
        <taxon>Streptophyta</taxon>
        <taxon>Embryophyta</taxon>
        <taxon>Tracheophyta</taxon>
        <taxon>Spermatophyta</taxon>
        <taxon>Magnoliopsida</taxon>
        <taxon>eudicotyledons</taxon>
        <taxon>Gunneridae</taxon>
        <taxon>Pentapetalae</taxon>
        <taxon>asterids</taxon>
        <taxon>campanulids</taxon>
        <taxon>Asterales</taxon>
        <taxon>Asteraceae</taxon>
        <taxon>Asteroideae</taxon>
        <taxon>Anthemideae</taxon>
        <taxon>Anthemidinae</taxon>
        <taxon>Tanacetum</taxon>
    </lineage>
</organism>
<gene>
    <name evidence="1" type="ORF">Tco_1070491</name>
</gene>
<reference evidence="1" key="2">
    <citation type="submission" date="2022-01" db="EMBL/GenBank/DDBJ databases">
        <authorList>
            <person name="Yamashiro T."/>
            <person name="Shiraishi A."/>
            <person name="Satake H."/>
            <person name="Nakayama K."/>
        </authorList>
    </citation>
    <scope>NUCLEOTIDE SEQUENCE</scope>
</reference>
<name>A0ABQ5HMN6_9ASTR</name>